<dbReference type="SMART" id="SM00267">
    <property type="entry name" value="GGDEF"/>
    <property type="match status" value="1"/>
</dbReference>
<reference evidence="11" key="1">
    <citation type="submission" date="2020-12" db="EMBL/GenBank/DDBJ databases">
        <title>Hymenobacter sp.</title>
        <authorList>
            <person name="Kim M.K."/>
        </authorList>
    </citation>
    <scope>NUCLEOTIDE SEQUENCE [LARGE SCALE GENOMIC DNA]</scope>
    <source>
        <strain evidence="11">BT553</strain>
    </source>
</reference>
<proteinExistence type="predicted"/>
<dbReference type="PANTHER" id="PTHR45138">
    <property type="entry name" value="REGULATORY COMPONENTS OF SENSORY TRANSDUCTION SYSTEM"/>
    <property type="match status" value="1"/>
</dbReference>
<dbReference type="EMBL" id="JAELXS010000003">
    <property type="protein sequence ID" value="MBJ6121327.1"/>
    <property type="molecule type" value="Genomic_DNA"/>
</dbReference>
<dbReference type="EC" id="2.7.7.65" evidence="2"/>
<dbReference type="InterPro" id="IPR000160">
    <property type="entry name" value="GGDEF_dom"/>
</dbReference>
<dbReference type="SUPFAM" id="SSF55073">
    <property type="entry name" value="Nucleotide cyclase"/>
    <property type="match status" value="1"/>
</dbReference>
<feature type="transmembrane region" description="Helical" evidence="7">
    <location>
        <begin position="88"/>
        <end position="107"/>
    </location>
</feature>
<evidence type="ECO:0000256" key="1">
    <source>
        <dbReference type="ARBA" id="ARBA00004651"/>
    </source>
</evidence>
<dbReference type="InterPro" id="IPR001610">
    <property type="entry name" value="PAC"/>
</dbReference>
<dbReference type="Pfam" id="PF00990">
    <property type="entry name" value="GGDEF"/>
    <property type="match status" value="1"/>
</dbReference>
<protein>
    <recommendedName>
        <fullName evidence="2">diguanylate cyclase</fullName>
        <ecNumber evidence="2">2.7.7.65</ecNumber>
    </recommendedName>
</protein>
<dbReference type="NCBIfam" id="TIGR00254">
    <property type="entry name" value="GGDEF"/>
    <property type="match status" value="1"/>
</dbReference>
<dbReference type="Gene3D" id="3.30.450.20">
    <property type="entry name" value="PAS domain"/>
    <property type="match status" value="1"/>
</dbReference>
<organism evidence="10 11">
    <name type="scientific">Sphingomonas mollis</name>
    <dbReference type="NCBI Taxonomy" id="2795726"/>
    <lineage>
        <taxon>Bacteria</taxon>
        <taxon>Pseudomonadati</taxon>
        <taxon>Pseudomonadota</taxon>
        <taxon>Alphaproteobacteria</taxon>
        <taxon>Sphingomonadales</taxon>
        <taxon>Sphingomonadaceae</taxon>
        <taxon>Sphingomonas</taxon>
    </lineage>
</organism>
<sequence length="600" mass="64583">MFPPFLARAARRWVWPLLAGWGYFLAAVAGLVLTRQTEGIATIWPASGVLLAALLLADRRDAWRFVATAVVASMAANMMWYGGIGTSLGFSVANSIDALMAATIFAGRRREQVSFLIPRRLRIFCLAATIGAVVSAGVATMASPDGSATFFLSWACTDLLGMLIVTPMIVIAAELMRDRHRSRPRPAQVAEAIVLLSGIGGAAALVFFQTTYPLLYLPFVGVLFVVFRLGAFGAAASVLIVTLVSSLATAANHGPLAMLPGGPVFGILFLQIYLLLMFAAALPTASLLGWRDRLIRQLAEKNEMLELAERTAHVGHWRLDIRSGDMFCSDEIFAIYGREKVERPSTDIAIRAYHIDDRAFVLAQIKASVTTTSPFDFRARIIRASGEIRHVISKGWATLGADGRTSGIFGTMQDITDQVTAELALDEARSAAERMAWDATRMAETDYLTGVFSRRKILQILDQSIDSASLGGGALTVVTFDIDHFKRVNDEHGHAAGDRVLQRVASAVASSIRPQDFVGRVGGEEFIIVLPGASIDVAEAVGERVRSVVFHGAEGPLIVTISLGVAAWEPASTAEQLLGRADAALYDAKHAGRNMLRVAA</sequence>
<comment type="subcellular location">
    <subcellularLocation>
        <location evidence="1">Cell membrane</location>
        <topology evidence="1">Multi-pass membrane protein</topology>
    </subcellularLocation>
</comment>
<evidence type="ECO:0000256" key="5">
    <source>
        <dbReference type="ARBA" id="ARBA00022989"/>
    </source>
</evidence>
<dbReference type="Pfam" id="PF08447">
    <property type="entry name" value="PAS_3"/>
    <property type="match status" value="1"/>
</dbReference>
<comment type="caution">
    <text evidence="10">The sequence shown here is derived from an EMBL/GenBank/DDBJ whole genome shotgun (WGS) entry which is preliminary data.</text>
</comment>
<dbReference type="InterPro" id="IPR043128">
    <property type="entry name" value="Rev_trsase/Diguanyl_cyclase"/>
</dbReference>
<dbReference type="Gene3D" id="2.10.70.100">
    <property type="match status" value="1"/>
</dbReference>
<accession>A0ABS0XMT9</accession>
<dbReference type="InterPro" id="IPR050469">
    <property type="entry name" value="Diguanylate_Cyclase"/>
</dbReference>
<keyword evidence="6 7" id="KW-0472">Membrane</keyword>
<feature type="transmembrane region" description="Helical" evidence="7">
    <location>
        <begin position="39"/>
        <end position="56"/>
    </location>
</feature>
<keyword evidence="4 7" id="KW-0812">Transmembrane</keyword>
<dbReference type="SMART" id="SM00086">
    <property type="entry name" value="PAC"/>
    <property type="match status" value="1"/>
</dbReference>
<gene>
    <name evidence="10" type="ORF">JAO74_05925</name>
</gene>
<evidence type="ECO:0000256" key="6">
    <source>
        <dbReference type="ARBA" id="ARBA00023136"/>
    </source>
</evidence>
<feature type="transmembrane region" description="Helical" evidence="7">
    <location>
        <begin position="63"/>
        <end position="82"/>
    </location>
</feature>
<dbReference type="PROSITE" id="PS50887">
    <property type="entry name" value="GGDEF"/>
    <property type="match status" value="1"/>
</dbReference>
<feature type="transmembrane region" description="Helical" evidence="7">
    <location>
        <begin position="188"/>
        <end position="208"/>
    </location>
</feature>
<feature type="transmembrane region" description="Helical" evidence="7">
    <location>
        <begin position="12"/>
        <end position="33"/>
    </location>
</feature>
<dbReference type="InterPro" id="IPR029787">
    <property type="entry name" value="Nucleotide_cyclase"/>
</dbReference>
<evidence type="ECO:0000256" key="4">
    <source>
        <dbReference type="ARBA" id="ARBA00022692"/>
    </source>
</evidence>
<dbReference type="RefSeq" id="WP_199036150.1">
    <property type="nucleotide sequence ID" value="NZ_JAELXS010000003.1"/>
</dbReference>
<dbReference type="InterPro" id="IPR000700">
    <property type="entry name" value="PAS-assoc_C"/>
</dbReference>
<dbReference type="PANTHER" id="PTHR45138:SF24">
    <property type="entry name" value="DIGUANYLATE CYCLASE DGCC-RELATED"/>
    <property type="match status" value="1"/>
</dbReference>
<feature type="domain" description="PAC" evidence="8">
    <location>
        <begin position="375"/>
        <end position="427"/>
    </location>
</feature>
<dbReference type="CDD" id="cd01949">
    <property type="entry name" value="GGDEF"/>
    <property type="match status" value="1"/>
</dbReference>
<keyword evidence="5 7" id="KW-1133">Transmembrane helix</keyword>
<evidence type="ECO:0000313" key="10">
    <source>
        <dbReference type="EMBL" id="MBJ6121327.1"/>
    </source>
</evidence>
<dbReference type="Proteomes" id="UP000640426">
    <property type="component" value="Unassembled WGS sequence"/>
</dbReference>
<dbReference type="SUPFAM" id="SSF55785">
    <property type="entry name" value="PYP-like sensor domain (PAS domain)"/>
    <property type="match status" value="1"/>
</dbReference>
<evidence type="ECO:0000259" key="8">
    <source>
        <dbReference type="PROSITE" id="PS50113"/>
    </source>
</evidence>
<dbReference type="PROSITE" id="PS50113">
    <property type="entry name" value="PAC"/>
    <property type="match status" value="1"/>
</dbReference>
<evidence type="ECO:0000259" key="9">
    <source>
        <dbReference type="PROSITE" id="PS50887"/>
    </source>
</evidence>
<dbReference type="InterPro" id="IPR007895">
    <property type="entry name" value="MASE1"/>
</dbReference>
<evidence type="ECO:0000256" key="3">
    <source>
        <dbReference type="ARBA" id="ARBA00022475"/>
    </source>
</evidence>
<dbReference type="InterPro" id="IPR000014">
    <property type="entry name" value="PAS"/>
</dbReference>
<feature type="transmembrane region" description="Helical" evidence="7">
    <location>
        <begin position="119"/>
        <end position="139"/>
    </location>
</feature>
<dbReference type="InterPro" id="IPR013655">
    <property type="entry name" value="PAS_fold_3"/>
</dbReference>
<evidence type="ECO:0000313" key="11">
    <source>
        <dbReference type="Proteomes" id="UP000640426"/>
    </source>
</evidence>
<feature type="transmembrane region" description="Helical" evidence="7">
    <location>
        <begin position="264"/>
        <end position="288"/>
    </location>
</feature>
<dbReference type="CDD" id="cd00130">
    <property type="entry name" value="PAS"/>
    <property type="match status" value="1"/>
</dbReference>
<dbReference type="Gene3D" id="3.30.70.270">
    <property type="match status" value="1"/>
</dbReference>
<dbReference type="InterPro" id="IPR035965">
    <property type="entry name" value="PAS-like_dom_sf"/>
</dbReference>
<keyword evidence="3" id="KW-1003">Cell membrane</keyword>
<feature type="domain" description="GGDEF" evidence="9">
    <location>
        <begin position="473"/>
        <end position="600"/>
    </location>
</feature>
<keyword evidence="11" id="KW-1185">Reference proteome</keyword>
<dbReference type="Pfam" id="PF05231">
    <property type="entry name" value="MASE1"/>
    <property type="match status" value="1"/>
</dbReference>
<feature type="transmembrane region" description="Helical" evidence="7">
    <location>
        <begin position="151"/>
        <end position="176"/>
    </location>
</feature>
<evidence type="ECO:0000256" key="2">
    <source>
        <dbReference type="ARBA" id="ARBA00012528"/>
    </source>
</evidence>
<evidence type="ECO:0000256" key="7">
    <source>
        <dbReference type="SAM" id="Phobius"/>
    </source>
</evidence>
<name>A0ABS0XMT9_9SPHN</name>